<accession>A0A7W9NGY0</accession>
<evidence type="ECO:0000313" key="7">
    <source>
        <dbReference type="Proteomes" id="UP000585638"/>
    </source>
</evidence>
<dbReference type="InterPro" id="IPR036271">
    <property type="entry name" value="Tet_transcr_reg_TetR-rel_C_sf"/>
</dbReference>
<dbReference type="Pfam" id="PF16925">
    <property type="entry name" value="TetR_C_13"/>
    <property type="match status" value="1"/>
</dbReference>
<feature type="DNA-binding region" description="H-T-H motif" evidence="4">
    <location>
        <begin position="32"/>
        <end position="51"/>
    </location>
</feature>
<dbReference type="PANTHER" id="PTHR47506">
    <property type="entry name" value="TRANSCRIPTIONAL REGULATORY PROTEIN"/>
    <property type="match status" value="1"/>
</dbReference>
<organism evidence="6 7">
    <name type="scientific">Kutzneria kofuensis</name>
    <dbReference type="NCBI Taxonomy" id="103725"/>
    <lineage>
        <taxon>Bacteria</taxon>
        <taxon>Bacillati</taxon>
        <taxon>Actinomycetota</taxon>
        <taxon>Actinomycetes</taxon>
        <taxon>Pseudonocardiales</taxon>
        <taxon>Pseudonocardiaceae</taxon>
        <taxon>Kutzneria</taxon>
    </lineage>
</organism>
<gene>
    <name evidence="6" type="ORF">BJ998_003225</name>
</gene>
<dbReference type="RefSeq" id="WP_184862503.1">
    <property type="nucleotide sequence ID" value="NZ_BAAAWY010000007.1"/>
</dbReference>
<keyword evidence="2 4" id="KW-0238">DNA-binding</keyword>
<evidence type="ECO:0000256" key="3">
    <source>
        <dbReference type="ARBA" id="ARBA00023163"/>
    </source>
</evidence>
<dbReference type="GO" id="GO:0003677">
    <property type="term" value="F:DNA binding"/>
    <property type="evidence" value="ECO:0007669"/>
    <property type="project" value="UniProtKB-UniRule"/>
</dbReference>
<feature type="domain" description="HTH tetR-type" evidence="5">
    <location>
        <begin position="9"/>
        <end position="69"/>
    </location>
</feature>
<evidence type="ECO:0000313" key="6">
    <source>
        <dbReference type="EMBL" id="MBB5892029.1"/>
    </source>
</evidence>
<dbReference type="InterPro" id="IPR009057">
    <property type="entry name" value="Homeodomain-like_sf"/>
</dbReference>
<dbReference type="EMBL" id="JACHIR010000001">
    <property type="protein sequence ID" value="MBB5892029.1"/>
    <property type="molecule type" value="Genomic_DNA"/>
</dbReference>
<dbReference type="Proteomes" id="UP000585638">
    <property type="component" value="Unassembled WGS sequence"/>
</dbReference>
<dbReference type="SUPFAM" id="SSF48498">
    <property type="entry name" value="Tetracyclin repressor-like, C-terminal domain"/>
    <property type="match status" value="1"/>
</dbReference>
<evidence type="ECO:0000256" key="2">
    <source>
        <dbReference type="ARBA" id="ARBA00023125"/>
    </source>
</evidence>
<dbReference type="PANTHER" id="PTHR47506:SF6">
    <property type="entry name" value="HTH-TYPE TRANSCRIPTIONAL REPRESSOR NEMR"/>
    <property type="match status" value="1"/>
</dbReference>
<dbReference type="InterPro" id="IPR011075">
    <property type="entry name" value="TetR_C"/>
</dbReference>
<evidence type="ECO:0000256" key="1">
    <source>
        <dbReference type="ARBA" id="ARBA00023015"/>
    </source>
</evidence>
<dbReference type="SUPFAM" id="SSF46689">
    <property type="entry name" value="Homeodomain-like"/>
    <property type="match status" value="1"/>
</dbReference>
<sequence length="191" mass="20449">MDGRTLRGAETRKAVLARAVDIASVEGLEGLSIGRLATELGVSKSGVFAHFGSKEELQLHTVKQASRIFYDEVIAPTLSTAPGVDRVYELMSGWLEYSKSRVFPGGCFFAAVSAEFGAKPGRVRDAIAELDRTWLKVITDAIGQAGLKADPEQLAFELNAHVHAANAASLLHGDDSAYKRADHAVRAALGR</sequence>
<keyword evidence="3" id="KW-0804">Transcription</keyword>
<name>A0A7W9NGY0_9PSEU</name>
<protein>
    <submittedName>
        <fullName evidence="6">AcrR family transcriptional regulator</fullName>
    </submittedName>
</protein>
<reference evidence="6 7" key="1">
    <citation type="submission" date="2020-08" db="EMBL/GenBank/DDBJ databases">
        <title>Sequencing the genomes of 1000 actinobacteria strains.</title>
        <authorList>
            <person name="Klenk H.-P."/>
        </authorList>
    </citation>
    <scope>NUCLEOTIDE SEQUENCE [LARGE SCALE GENOMIC DNA]</scope>
    <source>
        <strain evidence="6 7">DSM 43851</strain>
    </source>
</reference>
<evidence type="ECO:0000259" key="5">
    <source>
        <dbReference type="PROSITE" id="PS50977"/>
    </source>
</evidence>
<dbReference type="PROSITE" id="PS50977">
    <property type="entry name" value="HTH_TETR_2"/>
    <property type="match status" value="1"/>
</dbReference>
<dbReference type="Pfam" id="PF00440">
    <property type="entry name" value="TetR_N"/>
    <property type="match status" value="1"/>
</dbReference>
<dbReference type="AlphaFoldDB" id="A0A7W9NGY0"/>
<dbReference type="Gene3D" id="1.10.357.10">
    <property type="entry name" value="Tetracycline Repressor, domain 2"/>
    <property type="match status" value="1"/>
</dbReference>
<keyword evidence="1" id="KW-0805">Transcription regulation</keyword>
<dbReference type="Gene3D" id="1.10.10.60">
    <property type="entry name" value="Homeodomain-like"/>
    <property type="match status" value="1"/>
</dbReference>
<comment type="caution">
    <text evidence="6">The sequence shown here is derived from an EMBL/GenBank/DDBJ whole genome shotgun (WGS) entry which is preliminary data.</text>
</comment>
<proteinExistence type="predicted"/>
<evidence type="ECO:0000256" key="4">
    <source>
        <dbReference type="PROSITE-ProRule" id="PRU00335"/>
    </source>
</evidence>
<keyword evidence="7" id="KW-1185">Reference proteome</keyword>
<dbReference type="PRINTS" id="PR00455">
    <property type="entry name" value="HTHTETR"/>
</dbReference>
<dbReference type="InterPro" id="IPR001647">
    <property type="entry name" value="HTH_TetR"/>
</dbReference>